<dbReference type="Proteomes" id="UP001232063">
    <property type="component" value="Unassembled WGS sequence"/>
</dbReference>
<protein>
    <submittedName>
        <fullName evidence="4">Glycosyltransferase family 1 protein</fullName>
    </submittedName>
</protein>
<dbReference type="CDD" id="cd03809">
    <property type="entry name" value="GT4_MtfB-like"/>
    <property type="match status" value="1"/>
</dbReference>
<organism evidence="4 5">
    <name type="scientific">Xanthocytophaga agilis</name>
    <dbReference type="NCBI Taxonomy" id="3048010"/>
    <lineage>
        <taxon>Bacteria</taxon>
        <taxon>Pseudomonadati</taxon>
        <taxon>Bacteroidota</taxon>
        <taxon>Cytophagia</taxon>
        <taxon>Cytophagales</taxon>
        <taxon>Rhodocytophagaceae</taxon>
        <taxon>Xanthocytophaga</taxon>
    </lineage>
</organism>
<dbReference type="AlphaFoldDB" id="A0AAE3UFL5"/>
<feature type="domain" description="Glycosyl transferase family 1" evidence="2">
    <location>
        <begin position="204"/>
        <end position="360"/>
    </location>
</feature>
<reference evidence="4" key="1">
    <citation type="submission" date="2023-05" db="EMBL/GenBank/DDBJ databases">
        <authorList>
            <person name="Zhang X."/>
        </authorList>
    </citation>
    <scope>NUCLEOTIDE SEQUENCE</scope>
    <source>
        <strain evidence="4">BD1B2-1</strain>
    </source>
</reference>
<dbReference type="Gene3D" id="3.40.50.2000">
    <property type="entry name" value="Glycogen Phosphorylase B"/>
    <property type="match status" value="2"/>
</dbReference>
<dbReference type="Pfam" id="PF00534">
    <property type="entry name" value="Glycos_transf_1"/>
    <property type="match status" value="1"/>
</dbReference>
<evidence type="ECO:0000259" key="3">
    <source>
        <dbReference type="Pfam" id="PF13439"/>
    </source>
</evidence>
<proteinExistence type="predicted"/>
<dbReference type="RefSeq" id="WP_314510932.1">
    <property type="nucleotide sequence ID" value="NZ_JASJOU010000003.1"/>
</dbReference>
<dbReference type="SUPFAM" id="SSF53756">
    <property type="entry name" value="UDP-Glycosyltransferase/glycogen phosphorylase"/>
    <property type="match status" value="1"/>
</dbReference>
<keyword evidence="1" id="KW-0808">Transferase</keyword>
<dbReference type="InterPro" id="IPR001296">
    <property type="entry name" value="Glyco_trans_1"/>
</dbReference>
<dbReference type="Pfam" id="PF13439">
    <property type="entry name" value="Glyco_transf_4"/>
    <property type="match status" value="1"/>
</dbReference>
<evidence type="ECO:0000259" key="2">
    <source>
        <dbReference type="Pfam" id="PF00534"/>
    </source>
</evidence>
<comment type="caution">
    <text evidence="4">The sequence shown here is derived from an EMBL/GenBank/DDBJ whole genome shotgun (WGS) entry which is preliminary data.</text>
</comment>
<evidence type="ECO:0000313" key="4">
    <source>
        <dbReference type="EMBL" id="MDJ1501452.1"/>
    </source>
</evidence>
<evidence type="ECO:0000256" key="1">
    <source>
        <dbReference type="ARBA" id="ARBA00022679"/>
    </source>
</evidence>
<dbReference type="GO" id="GO:0016757">
    <property type="term" value="F:glycosyltransferase activity"/>
    <property type="evidence" value="ECO:0007669"/>
    <property type="project" value="InterPro"/>
</dbReference>
<feature type="domain" description="Glycosyltransferase subfamily 4-like N-terminal" evidence="3">
    <location>
        <begin position="21"/>
        <end position="183"/>
    </location>
</feature>
<accession>A0AAE3UFL5</accession>
<sequence>MNTPLRIGIEAQRLFRARKHGMDIYALELIKALQKIDTINQYYIFAQPGEDEQCIDETKNFHIITQKTLSYPLWEQWTLPDLAKKYSLDLLHCTANTAPLILKTKLLLTLHDVIFMQKDPQIKGKKGNSYQHFGNMYRKWVVPSVARKADALLTVSNFQKHEIARVLNVSEQKIQVTYNGVAPHFFEELDERYLAQIRHKYHLPEKFFFFLGNTEPRKNLTGVLKSFYIFQQQNPNLASLVIKGIDEAYLMQKLTEEGIQDIRKYIHLVSYLTSEELAALYHLSDCFLFPSFSEGFGIPIIEAMACGTPVITSQTTSMPEISGGATLLINPADAGEMAVAMKQMLCNTALAERFRKAGKSRATSFSWKDTALSTLATYEKIAGRISTSHSNVYASY</sequence>
<gene>
    <name evidence="4" type="ORF">QNI22_12375</name>
</gene>
<dbReference type="InterPro" id="IPR028098">
    <property type="entry name" value="Glyco_trans_4-like_N"/>
</dbReference>
<evidence type="ECO:0000313" key="5">
    <source>
        <dbReference type="Proteomes" id="UP001232063"/>
    </source>
</evidence>
<keyword evidence="5" id="KW-1185">Reference proteome</keyword>
<dbReference type="PANTHER" id="PTHR46401">
    <property type="entry name" value="GLYCOSYLTRANSFERASE WBBK-RELATED"/>
    <property type="match status" value="1"/>
</dbReference>
<dbReference type="GO" id="GO:0009103">
    <property type="term" value="P:lipopolysaccharide biosynthetic process"/>
    <property type="evidence" value="ECO:0007669"/>
    <property type="project" value="TreeGrafter"/>
</dbReference>
<dbReference type="PANTHER" id="PTHR46401:SF2">
    <property type="entry name" value="GLYCOSYLTRANSFERASE WBBK-RELATED"/>
    <property type="match status" value="1"/>
</dbReference>
<dbReference type="EMBL" id="JASJOU010000003">
    <property type="protein sequence ID" value="MDJ1501452.1"/>
    <property type="molecule type" value="Genomic_DNA"/>
</dbReference>
<dbReference type="FunFam" id="3.40.50.2000:FF:000119">
    <property type="entry name" value="Glycosyl transferase group 1"/>
    <property type="match status" value="1"/>
</dbReference>
<name>A0AAE3UFL5_9BACT</name>